<feature type="transmembrane region" description="Helical" evidence="7">
    <location>
        <begin position="158"/>
        <end position="175"/>
    </location>
</feature>
<dbReference type="AlphaFoldDB" id="A0A6C0GGG9"/>
<evidence type="ECO:0000256" key="3">
    <source>
        <dbReference type="ARBA" id="ARBA00022692"/>
    </source>
</evidence>
<feature type="transmembrane region" description="Helical" evidence="7">
    <location>
        <begin position="391"/>
        <end position="410"/>
    </location>
</feature>
<dbReference type="GO" id="GO:0005412">
    <property type="term" value="F:D-glucose:sodium symporter activity"/>
    <property type="evidence" value="ECO:0007669"/>
    <property type="project" value="TreeGrafter"/>
</dbReference>
<comment type="similarity">
    <text evidence="2 6">Belongs to the sodium:solute symporter (SSF) (TC 2.A.21) family.</text>
</comment>
<evidence type="ECO:0000256" key="6">
    <source>
        <dbReference type="RuleBase" id="RU362091"/>
    </source>
</evidence>
<feature type="transmembrane region" description="Helical" evidence="7">
    <location>
        <begin position="278"/>
        <end position="308"/>
    </location>
</feature>
<dbReference type="KEGG" id="rhoz:GXP67_10815"/>
<keyword evidence="3 7" id="KW-0812">Transmembrane</keyword>
<dbReference type="EMBL" id="CP048222">
    <property type="protein sequence ID" value="QHT67106.1"/>
    <property type="molecule type" value="Genomic_DNA"/>
</dbReference>
<evidence type="ECO:0000256" key="4">
    <source>
        <dbReference type="ARBA" id="ARBA00022989"/>
    </source>
</evidence>
<dbReference type="Proteomes" id="UP000480178">
    <property type="component" value="Chromosome"/>
</dbReference>
<keyword evidence="4 7" id="KW-1133">Transmembrane helix</keyword>
<gene>
    <name evidence="8" type="ORF">GXP67_10815</name>
</gene>
<reference evidence="8 9" key="1">
    <citation type="submission" date="2020-01" db="EMBL/GenBank/DDBJ databases">
        <authorList>
            <person name="Kim M.K."/>
        </authorList>
    </citation>
    <scope>NUCLEOTIDE SEQUENCE [LARGE SCALE GENOMIC DNA]</scope>
    <source>
        <strain evidence="8 9">172606-1</strain>
    </source>
</reference>
<name>A0A6C0GGG9_9BACT</name>
<dbReference type="PROSITE" id="PS50283">
    <property type="entry name" value="NA_SOLUT_SYMP_3"/>
    <property type="match status" value="1"/>
</dbReference>
<keyword evidence="5 7" id="KW-0472">Membrane</keyword>
<evidence type="ECO:0000256" key="5">
    <source>
        <dbReference type="ARBA" id="ARBA00023136"/>
    </source>
</evidence>
<evidence type="ECO:0000313" key="8">
    <source>
        <dbReference type="EMBL" id="QHT67106.1"/>
    </source>
</evidence>
<dbReference type="InterPro" id="IPR038377">
    <property type="entry name" value="Na/Glc_symporter_sf"/>
</dbReference>
<protein>
    <submittedName>
        <fullName evidence="8">Na+:solute symporter</fullName>
    </submittedName>
</protein>
<sequence length="609" mass="67284">MLLSTLDWIIVFAFFIISLLIGLYAAKSAGKSASEFFLSGRNMPWWLLGVSMVATTFSCDTPNLVTDIVRQNGVAGNWAWWAFLLTGMLTVFIYAKLWRRTQVLTDLEFYEIRYSGKMAAFLRGFRAIYLGVFFNIMVMATVSLALTKIGAVMLQWPAVQTLVISMAITAVYSTIGGFKGVLLTDFFQFFIAMLGSFWAAYYLLDLPQVGGLQNLLSHSAVSPKLSMLPDFADSDALITLLILPLAVQWWSVWYPGAEPGGGGYIAQRMLSAKNEKGAIAATLFFNVAHYALRPWPWIIVALASLIVFPDIPSIQQAFPNVAPQLIRHDFAYPAMLSFLPSGLIGLVVASLIAAFMSTISTQVNWGSSYIVNDFYQRFINPQASEKQLVAVGRWSTVILMVLTCLFALVLENALQAFNILLQVGAGTGLIFILRWFWWRINAYSEMAAMAISFLVALYLELIHPALGFAPIGNVSKLLLGVGITTVGWIIVTFLTRPTDTATLRSFYKLVKPGGPGWQKVVEEAQKDNEPLETANSKGWDVPVGILCMLIGTLLVYFALFAVGNWIYGNYGLASLLTVGVAITSFILIKLWSKLQMDETQPAPQQKISI</sequence>
<proteinExistence type="inferred from homology"/>
<feature type="transmembrane region" description="Helical" evidence="7">
    <location>
        <begin position="182"/>
        <end position="204"/>
    </location>
</feature>
<feature type="transmembrane region" description="Helical" evidence="7">
    <location>
        <begin position="127"/>
        <end position="146"/>
    </location>
</feature>
<dbReference type="Pfam" id="PF00474">
    <property type="entry name" value="SSF"/>
    <property type="match status" value="1"/>
</dbReference>
<feature type="transmembrane region" description="Helical" evidence="7">
    <location>
        <begin position="477"/>
        <end position="495"/>
    </location>
</feature>
<comment type="subcellular location">
    <subcellularLocation>
        <location evidence="1">Membrane</location>
        <topology evidence="1">Multi-pass membrane protein</topology>
    </subcellularLocation>
</comment>
<organism evidence="8 9">
    <name type="scientific">Rhodocytophaga rosea</name>
    <dbReference type="NCBI Taxonomy" id="2704465"/>
    <lineage>
        <taxon>Bacteria</taxon>
        <taxon>Pseudomonadati</taxon>
        <taxon>Bacteroidota</taxon>
        <taxon>Cytophagia</taxon>
        <taxon>Cytophagales</taxon>
        <taxon>Rhodocytophagaceae</taxon>
        <taxon>Rhodocytophaga</taxon>
    </lineage>
</organism>
<keyword evidence="9" id="KW-1185">Reference proteome</keyword>
<evidence type="ECO:0000256" key="2">
    <source>
        <dbReference type="ARBA" id="ARBA00006434"/>
    </source>
</evidence>
<dbReference type="RefSeq" id="WP_162443149.1">
    <property type="nucleotide sequence ID" value="NZ_CP048222.1"/>
</dbReference>
<accession>A0A6C0GGG9</accession>
<feature type="transmembrane region" description="Helical" evidence="7">
    <location>
        <begin position="449"/>
        <end position="471"/>
    </location>
</feature>
<dbReference type="PANTHER" id="PTHR11819">
    <property type="entry name" value="SOLUTE CARRIER FAMILY 5"/>
    <property type="match status" value="1"/>
</dbReference>
<dbReference type="InterPro" id="IPR001734">
    <property type="entry name" value="Na/solute_symporter"/>
</dbReference>
<feature type="transmembrane region" description="Helical" evidence="7">
    <location>
        <begin position="416"/>
        <end position="437"/>
    </location>
</feature>
<evidence type="ECO:0000313" key="9">
    <source>
        <dbReference type="Proteomes" id="UP000480178"/>
    </source>
</evidence>
<feature type="transmembrane region" description="Helical" evidence="7">
    <location>
        <begin position="543"/>
        <end position="566"/>
    </location>
</feature>
<dbReference type="PANTHER" id="PTHR11819:SF77">
    <property type="entry name" value="SODIUM_GLUCOSE COTRANSPORT PROTEIN"/>
    <property type="match status" value="1"/>
</dbReference>
<evidence type="ECO:0000256" key="7">
    <source>
        <dbReference type="SAM" id="Phobius"/>
    </source>
</evidence>
<evidence type="ECO:0000256" key="1">
    <source>
        <dbReference type="ARBA" id="ARBA00004141"/>
    </source>
</evidence>
<feature type="transmembrane region" description="Helical" evidence="7">
    <location>
        <begin position="78"/>
        <end position="95"/>
    </location>
</feature>
<feature type="transmembrane region" description="Helical" evidence="7">
    <location>
        <begin position="6"/>
        <end position="25"/>
    </location>
</feature>
<feature type="transmembrane region" description="Helical" evidence="7">
    <location>
        <begin position="45"/>
        <end position="66"/>
    </location>
</feature>
<feature type="transmembrane region" description="Helical" evidence="7">
    <location>
        <begin position="330"/>
        <end position="355"/>
    </location>
</feature>
<feature type="transmembrane region" description="Helical" evidence="7">
    <location>
        <begin position="572"/>
        <end position="591"/>
    </location>
</feature>
<dbReference type="Gene3D" id="1.20.1730.10">
    <property type="entry name" value="Sodium/glucose cotransporter"/>
    <property type="match status" value="1"/>
</dbReference>
<dbReference type="CDD" id="cd11477">
    <property type="entry name" value="SLC5sbd_u1"/>
    <property type="match status" value="1"/>
</dbReference>
<dbReference type="GO" id="GO:0005886">
    <property type="term" value="C:plasma membrane"/>
    <property type="evidence" value="ECO:0007669"/>
    <property type="project" value="TreeGrafter"/>
</dbReference>